<sequence length="172" mass="18650">MAATELPARRPDLSAYRNYQIVTLRSTAGVTIDCTPDLIGCAVSISGFYHAQIKGLLGNGNNEPYDDFTIPNGKIVLSEGDFGNAYKIGNCQPVAVPPHAHHQENAACNKLFSWDSPLRYCYPFVNTENFKLACAHGLGAGVKDTEEAIAKAYVALCNQHNIPIRVPTELGK</sequence>
<feature type="domain" description="VWFD" evidence="1">
    <location>
        <begin position="1"/>
        <end position="97"/>
    </location>
</feature>
<name>A0AAV8YSU2_9CUCU</name>
<dbReference type="PANTHER" id="PTHR37860:SF1">
    <property type="match status" value="1"/>
</dbReference>
<protein>
    <recommendedName>
        <fullName evidence="1">VWFD domain-containing protein</fullName>
    </recommendedName>
</protein>
<organism evidence="2 3">
    <name type="scientific">Rhamnusium bicolor</name>
    <dbReference type="NCBI Taxonomy" id="1586634"/>
    <lineage>
        <taxon>Eukaryota</taxon>
        <taxon>Metazoa</taxon>
        <taxon>Ecdysozoa</taxon>
        <taxon>Arthropoda</taxon>
        <taxon>Hexapoda</taxon>
        <taxon>Insecta</taxon>
        <taxon>Pterygota</taxon>
        <taxon>Neoptera</taxon>
        <taxon>Endopterygota</taxon>
        <taxon>Coleoptera</taxon>
        <taxon>Polyphaga</taxon>
        <taxon>Cucujiformia</taxon>
        <taxon>Chrysomeloidea</taxon>
        <taxon>Cerambycidae</taxon>
        <taxon>Lepturinae</taxon>
        <taxon>Rhagiini</taxon>
        <taxon>Rhamnusium</taxon>
    </lineage>
</organism>
<dbReference type="PROSITE" id="PS51233">
    <property type="entry name" value="VWFD"/>
    <property type="match status" value="1"/>
</dbReference>
<gene>
    <name evidence="2" type="ORF">NQ314_007094</name>
</gene>
<dbReference type="Proteomes" id="UP001162156">
    <property type="component" value="Unassembled WGS sequence"/>
</dbReference>
<accession>A0AAV8YSU2</accession>
<proteinExistence type="predicted"/>
<evidence type="ECO:0000259" key="1">
    <source>
        <dbReference type="PROSITE" id="PS51233"/>
    </source>
</evidence>
<evidence type="ECO:0000313" key="2">
    <source>
        <dbReference type="EMBL" id="KAJ8954488.1"/>
    </source>
</evidence>
<keyword evidence="3" id="KW-1185">Reference proteome</keyword>
<dbReference type="PANTHER" id="PTHR37860">
    <property type="entry name" value="AGAP008810-PA"/>
    <property type="match status" value="1"/>
</dbReference>
<comment type="caution">
    <text evidence="2">The sequence shown here is derived from an EMBL/GenBank/DDBJ whole genome shotgun (WGS) entry which is preliminary data.</text>
</comment>
<dbReference type="AlphaFoldDB" id="A0AAV8YSU2"/>
<dbReference type="EMBL" id="JANEYF010001920">
    <property type="protein sequence ID" value="KAJ8954488.1"/>
    <property type="molecule type" value="Genomic_DNA"/>
</dbReference>
<dbReference type="InterPro" id="IPR001846">
    <property type="entry name" value="VWF_type-D"/>
</dbReference>
<reference evidence="2" key="1">
    <citation type="journal article" date="2023" name="Insect Mol. Biol.">
        <title>Genome sequencing provides insights into the evolution of gene families encoding plant cell wall-degrading enzymes in longhorned beetles.</title>
        <authorList>
            <person name="Shin N.R."/>
            <person name="Okamura Y."/>
            <person name="Kirsch R."/>
            <person name="Pauchet Y."/>
        </authorList>
    </citation>
    <scope>NUCLEOTIDE SEQUENCE</scope>
    <source>
        <strain evidence="2">RBIC_L_NR</strain>
    </source>
</reference>
<evidence type="ECO:0000313" key="3">
    <source>
        <dbReference type="Proteomes" id="UP001162156"/>
    </source>
</evidence>